<dbReference type="PANTHER" id="PTHR11728:SF1">
    <property type="entry name" value="GLYCEROL-3-PHOSPHATE DEHYDROGENASE [NAD(+)] 2, CHLOROPLASTIC"/>
    <property type="match status" value="1"/>
</dbReference>
<feature type="domain" description="Helicase C-terminal" evidence="10">
    <location>
        <begin position="366"/>
        <end position="545"/>
    </location>
</feature>
<evidence type="ECO:0000256" key="5">
    <source>
        <dbReference type="ARBA" id="ARBA00060503"/>
    </source>
</evidence>
<dbReference type="GO" id="GO:0016787">
    <property type="term" value="F:hydrolase activity"/>
    <property type="evidence" value="ECO:0007669"/>
    <property type="project" value="InterPro"/>
</dbReference>
<accession>A0A813ITL9</accession>
<dbReference type="InterPro" id="IPR008927">
    <property type="entry name" value="6-PGluconate_DH-like_C_sf"/>
</dbReference>
<dbReference type="SUPFAM" id="SSF51735">
    <property type="entry name" value="NAD(P)-binding Rossmann-fold domains"/>
    <property type="match status" value="1"/>
</dbReference>
<comment type="subcellular location">
    <subcellularLocation>
        <location evidence="5">Glycosome</location>
    </subcellularLocation>
</comment>
<dbReference type="EMBL" id="CAJNNW010014169">
    <property type="protein sequence ID" value="CAE8656290.1"/>
    <property type="molecule type" value="Genomic_DNA"/>
</dbReference>
<proteinExistence type="inferred from homology"/>
<dbReference type="Gene3D" id="3.40.50.720">
    <property type="entry name" value="NAD(P)-binding Rossmann-like Domain"/>
    <property type="match status" value="1"/>
</dbReference>
<evidence type="ECO:0000256" key="7">
    <source>
        <dbReference type="RuleBase" id="RU000437"/>
    </source>
</evidence>
<feature type="compositionally biased region" description="Polar residues" evidence="9">
    <location>
        <begin position="520"/>
        <end position="533"/>
    </location>
</feature>
<dbReference type="InterPro" id="IPR006109">
    <property type="entry name" value="G3P_DH_NAD-dep_C"/>
</dbReference>
<dbReference type="Pfam" id="PF04851">
    <property type="entry name" value="ResIII"/>
    <property type="match status" value="1"/>
</dbReference>
<evidence type="ECO:0000313" key="12">
    <source>
        <dbReference type="Proteomes" id="UP000626109"/>
    </source>
</evidence>
<dbReference type="PANTHER" id="PTHR11728">
    <property type="entry name" value="GLYCEROL-3-PHOSPHATE DEHYDROGENASE"/>
    <property type="match status" value="1"/>
</dbReference>
<keyword evidence="6" id="KW-0327">Glycosome</keyword>
<dbReference type="InterPro" id="IPR027417">
    <property type="entry name" value="P-loop_NTPase"/>
</dbReference>
<dbReference type="GO" id="GO:0046168">
    <property type="term" value="P:glycerol-3-phosphate catabolic process"/>
    <property type="evidence" value="ECO:0007669"/>
    <property type="project" value="UniProtKB-UniRule"/>
</dbReference>
<dbReference type="InterPro" id="IPR001650">
    <property type="entry name" value="Helicase_C-like"/>
</dbReference>
<dbReference type="GO" id="GO:0020015">
    <property type="term" value="C:glycosome"/>
    <property type="evidence" value="ECO:0007669"/>
    <property type="project" value="UniProtKB-SubCell"/>
</dbReference>
<evidence type="ECO:0000313" key="11">
    <source>
        <dbReference type="EMBL" id="CAE8656290.1"/>
    </source>
</evidence>
<dbReference type="FunFam" id="3.40.50.720:FF:000019">
    <property type="entry name" value="Glycerol-3-phosphate dehydrogenase [NAD(P)+]"/>
    <property type="match status" value="1"/>
</dbReference>
<dbReference type="HAMAP" id="MF_00394">
    <property type="entry name" value="NAD_Glyc3P_dehydrog"/>
    <property type="match status" value="1"/>
</dbReference>
<evidence type="ECO:0000256" key="6">
    <source>
        <dbReference type="ARBA" id="ARBA00084116"/>
    </source>
</evidence>
<evidence type="ECO:0000256" key="1">
    <source>
        <dbReference type="ARBA" id="ARBA00011009"/>
    </source>
</evidence>
<protein>
    <recommendedName>
        <fullName evidence="8">Glycerol-3-phosphate dehydrogenase [NAD(+)]</fullName>
        <ecNumber evidence="8">1.1.1.8</ecNumber>
    </recommendedName>
</protein>
<dbReference type="SMART" id="SM00490">
    <property type="entry name" value="HELICc"/>
    <property type="match status" value="1"/>
</dbReference>
<dbReference type="PROSITE" id="PS51194">
    <property type="entry name" value="HELICASE_CTER"/>
    <property type="match status" value="1"/>
</dbReference>
<dbReference type="NCBIfam" id="NF000942">
    <property type="entry name" value="PRK00094.1-4"/>
    <property type="match status" value="1"/>
</dbReference>
<keyword evidence="3 7" id="KW-0520">NAD</keyword>
<dbReference type="Pfam" id="PF00271">
    <property type="entry name" value="Helicase_C"/>
    <property type="match status" value="1"/>
</dbReference>
<dbReference type="PROSITE" id="PS00957">
    <property type="entry name" value="NAD_G3PDH"/>
    <property type="match status" value="1"/>
</dbReference>
<dbReference type="GO" id="GO:0005975">
    <property type="term" value="P:carbohydrate metabolic process"/>
    <property type="evidence" value="ECO:0007669"/>
    <property type="project" value="InterPro"/>
</dbReference>
<dbReference type="Pfam" id="PF07479">
    <property type="entry name" value="NAD_Gly3P_dh_C"/>
    <property type="match status" value="1"/>
</dbReference>
<name>A0A813ITL9_POLGL</name>
<dbReference type="InterPro" id="IPR011128">
    <property type="entry name" value="G3P_DH_NAD-dep_N"/>
</dbReference>
<evidence type="ECO:0000256" key="3">
    <source>
        <dbReference type="ARBA" id="ARBA00023027"/>
    </source>
</evidence>
<dbReference type="Gene3D" id="1.10.1040.10">
    <property type="entry name" value="N-(1-d-carboxylethyl)-l-norvaline Dehydrogenase, domain 2"/>
    <property type="match status" value="1"/>
</dbReference>
<dbReference type="Gene3D" id="3.40.50.300">
    <property type="entry name" value="P-loop containing nucleotide triphosphate hydrolases"/>
    <property type="match status" value="2"/>
</dbReference>
<dbReference type="NCBIfam" id="NF000940">
    <property type="entry name" value="PRK00094.1-2"/>
    <property type="match status" value="1"/>
</dbReference>
<dbReference type="Gene3D" id="6.10.140.530">
    <property type="match status" value="1"/>
</dbReference>
<dbReference type="PRINTS" id="PR00077">
    <property type="entry name" value="GPDHDRGNASE"/>
</dbReference>
<dbReference type="EC" id="1.1.1.8" evidence="8"/>
<dbReference type="InterPro" id="IPR006168">
    <property type="entry name" value="G3P_DH_NAD-dep"/>
</dbReference>
<dbReference type="GO" id="GO:0141152">
    <property type="term" value="F:glycerol-3-phosphate dehydrogenase (NAD+) activity"/>
    <property type="evidence" value="ECO:0007669"/>
    <property type="project" value="UniProtKB-UniRule"/>
</dbReference>
<dbReference type="InterPro" id="IPR013328">
    <property type="entry name" value="6PGD_dom2"/>
</dbReference>
<dbReference type="SUPFAM" id="SSF52540">
    <property type="entry name" value="P-loop containing nucleoside triphosphate hydrolases"/>
    <property type="match status" value="1"/>
</dbReference>
<comment type="caution">
    <text evidence="11">The sequence shown here is derived from an EMBL/GenBank/DDBJ whole genome shotgun (WGS) entry which is preliminary data.</text>
</comment>
<dbReference type="Proteomes" id="UP000626109">
    <property type="component" value="Unassembled WGS sequence"/>
</dbReference>
<dbReference type="GO" id="GO:0003677">
    <property type="term" value="F:DNA binding"/>
    <property type="evidence" value="ECO:0007669"/>
    <property type="project" value="InterPro"/>
</dbReference>
<evidence type="ECO:0000256" key="9">
    <source>
        <dbReference type="SAM" id="MobiDB-lite"/>
    </source>
</evidence>
<feature type="region of interest" description="Disordered" evidence="9">
    <location>
        <begin position="512"/>
        <end position="533"/>
    </location>
</feature>
<dbReference type="GO" id="GO:0051287">
    <property type="term" value="F:NAD binding"/>
    <property type="evidence" value="ECO:0007669"/>
    <property type="project" value="UniProtKB-UniRule"/>
</dbReference>
<dbReference type="Pfam" id="PF01210">
    <property type="entry name" value="NAD_Gly3P_dh_N"/>
    <property type="match status" value="1"/>
</dbReference>
<dbReference type="SUPFAM" id="SSF48179">
    <property type="entry name" value="6-phosphogluconate dehydrogenase C-terminal domain-like"/>
    <property type="match status" value="1"/>
</dbReference>
<keyword evidence="2 7" id="KW-0560">Oxidoreductase</keyword>
<comment type="similarity">
    <text evidence="1 7">Belongs to the NAD-dependent glycerol-3-phosphate dehydrogenase family.</text>
</comment>
<dbReference type="GO" id="GO:0005524">
    <property type="term" value="F:ATP binding"/>
    <property type="evidence" value="ECO:0007669"/>
    <property type="project" value="InterPro"/>
</dbReference>
<organism evidence="11 12">
    <name type="scientific">Polarella glacialis</name>
    <name type="common">Dinoflagellate</name>
    <dbReference type="NCBI Taxonomy" id="89957"/>
    <lineage>
        <taxon>Eukaryota</taxon>
        <taxon>Sar</taxon>
        <taxon>Alveolata</taxon>
        <taxon>Dinophyceae</taxon>
        <taxon>Suessiales</taxon>
        <taxon>Suessiaceae</taxon>
        <taxon>Polarella</taxon>
    </lineage>
</organism>
<evidence type="ECO:0000256" key="2">
    <source>
        <dbReference type="ARBA" id="ARBA00023002"/>
    </source>
</evidence>
<gene>
    <name evidence="11" type="ORF">PGLA2088_LOCUS12091</name>
</gene>
<reference evidence="11" key="1">
    <citation type="submission" date="2021-02" db="EMBL/GenBank/DDBJ databases">
        <authorList>
            <person name="Dougan E. K."/>
            <person name="Rhodes N."/>
            <person name="Thang M."/>
            <person name="Chan C."/>
        </authorList>
    </citation>
    <scope>NUCLEOTIDE SEQUENCE</scope>
</reference>
<comment type="catalytic activity">
    <reaction evidence="4 8">
        <text>sn-glycerol 3-phosphate + NAD(+) = dihydroxyacetone phosphate + NADH + H(+)</text>
        <dbReference type="Rhea" id="RHEA:11092"/>
        <dbReference type="ChEBI" id="CHEBI:15378"/>
        <dbReference type="ChEBI" id="CHEBI:57540"/>
        <dbReference type="ChEBI" id="CHEBI:57597"/>
        <dbReference type="ChEBI" id="CHEBI:57642"/>
        <dbReference type="ChEBI" id="CHEBI:57945"/>
        <dbReference type="EC" id="1.1.1.8"/>
    </reaction>
</comment>
<dbReference type="InterPro" id="IPR006935">
    <property type="entry name" value="Helicase/UvrB_N"/>
</dbReference>
<dbReference type="FunFam" id="1.10.1040.10:FF:000001">
    <property type="entry name" value="Glycerol-3-phosphate dehydrogenase [NAD(P)+]"/>
    <property type="match status" value="1"/>
</dbReference>
<evidence type="ECO:0000256" key="8">
    <source>
        <dbReference type="RuleBase" id="RU361243"/>
    </source>
</evidence>
<dbReference type="GO" id="GO:0005829">
    <property type="term" value="C:cytosol"/>
    <property type="evidence" value="ECO:0007669"/>
    <property type="project" value="TreeGrafter"/>
</dbReference>
<dbReference type="InterPro" id="IPR036291">
    <property type="entry name" value="NAD(P)-bd_dom_sf"/>
</dbReference>
<feature type="non-terminal residue" evidence="11">
    <location>
        <position position="1"/>
    </location>
</feature>
<feature type="compositionally biased region" description="Polar residues" evidence="9">
    <location>
        <begin position="626"/>
        <end position="640"/>
    </location>
</feature>
<feature type="region of interest" description="Disordered" evidence="9">
    <location>
        <begin position="621"/>
        <end position="640"/>
    </location>
</feature>
<evidence type="ECO:0000259" key="10">
    <source>
        <dbReference type="PROSITE" id="PS51194"/>
    </source>
</evidence>
<sequence>SALCTGSLHRRPMQRLPALSAMGGDSVAQSEADAGSHKARRAQDFIQALRGMAREVLGAAVGLPQWRRLEWAAALQLSAVPVGELPPWQLERQSLSGRDVGVDLVSLDGKLVVQCKRRQHGIVGTALVQRFVSTAAEVYKASRIVLVLSGSASLTADGAQLLQEARGEVLVLSDCEIDQLVSDSRSEEDEDNFSVNGGAAARPLLRQCQIACLEACAQGARIIEMACGSGKTQVMRELADKCLAEGRGRVLVLVPSRVLLMQLGQLFPEFCLVGTGHNDRIDWAAPGYVAVYDSAHLLSSLSFAELYVDEAHHPLPKGCPEAGEMYRFSATHSEQVDFRYALDSAIEDGVLSDYDVTVPIVGLLTHLADLAMMLRTGAGRYRRVLAYCNTVEEAKRFQEQTRSAGLAAWHINGDSPDRDRQRVLQEFSGPLQGPVHVLVTVQVLGEGVNIGNADTCIFVEPRRSYVAILQAMGRVLRCHPDKPLAHVILPAVHEAYLQDGSGGSPVAVTVQGADGESRRSTSTSLVEKTGRQPQSTIEMVTGEEAVDTASSVYQKSVPTANMLRPDVSTKTGIITDPDAVESSFISHANRGQQLSVQTQTAWQSHTGVSIPMSNSIAGISRPGSADTISSTSTANFRNSSGTAGVELGSSIKVDASKRNGVGSAPTSEELLSSGSALVHEVSVAPPAKSATTRLRADLMQRCTVIAAADSRLADALLQDSLSGRIRFVDARSCEDRLIANDPMLISLVWDKLSAMARRIFAWRFKFGQLETFCYEMDYLPRFSFNSAGAMETEIVLGSWLHNQAYAIKHGTLAPDRLQALLNSHPKLAARVRRLVEEPDYWEMRFKHLVRFITDTGKLPQKASGSTTHEASLAMWIWKQGVKFKKGQLPDKRMQYLRRIEPLVILLDSWEFGWSHGWTKNFEELKAQMCLTTPETVASDKFPVHLRTWLDAQRKGHANGLLHKRQAELLASVGCLAPGGVLNFYWKLQLRRIVDFVHSYGHLPKKKSHRFEYDWLVRLKRLYLNGQLDHYRLSALKDSHSLILARVSDSATFELNLAAATAELMAAEPGAGSSSPKLGLKSPDVALPAKRLGEAEVKPEVLAKVAVLGGGAFGTAMAHHLGKKGSKVTIWALESEVVDGINNCHENSAFLPGFKLSDNVRATGSVDEAVSGAQLLLLIIPTPFIARWVTQNQVKLPWNVPIVCCSKGLEESTLRTPYEILVDELPGKYHSQLCVVSGPSFAKEVAMGLPTNVTCAATDPDVAKLVQAGLSTRTFRVYTASDVIGAELCGAVKNVLAIASGASDGFGFGSNARAALISRGLPEMARLVVRKGGKASTVTGLTGIGDLVLTCSSSLSRNYTVGKSLAEGNPPDSGLAVAEGVTTSLAIHQLAQKLGVDMPICEAVYQVIHGGVAIRDALRSLQDRPLRAENYDVLDSCG</sequence>
<evidence type="ECO:0000256" key="4">
    <source>
        <dbReference type="ARBA" id="ARBA00048683"/>
    </source>
</evidence>